<dbReference type="Proteomes" id="UP001558613">
    <property type="component" value="Unassembled WGS sequence"/>
</dbReference>
<name>A0ABR3NUM6_9TELE</name>
<accession>A0ABR3NUM6</accession>
<organism evidence="2 3">
    <name type="scientific">Cirrhinus molitorella</name>
    <name type="common">mud carp</name>
    <dbReference type="NCBI Taxonomy" id="172907"/>
    <lineage>
        <taxon>Eukaryota</taxon>
        <taxon>Metazoa</taxon>
        <taxon>Chordata</taxon>
        <taxon>Craniata</taxon>
        <taxon>Vertebrata</taxon>
        <taxon>Euteleostomi</taxon>
        <taxon>Actinopterygii</taxon>
        <taxon>Neopterygii</taxon>
        <taxon>Teleostei</taxon>
        <taxon>Ostariophysi</taxon>
        <taxon>Cypriniformes</taxon>
        <taxon>Cyprinidae</taxon>
        <taxon>Labeoninae</taxon>
        <taxon>Labeonini</taxon>
        <taxon>Cirrhinus</taxon>
    </lineage>
</organism>
<feature type="chain" id="PRO_5046033501" evidence="1">
    <location>
        <begin position="19"/>
        <end position="74"/>
    </location>
</feature>
<evidence type="ECO:0000313" key="2">
    <source>
        <dbReference type="EMBL" id="KAL1280739.1"/>
    </source>
</evidence>
<comment type="caution">
    <text evidence="2">The sequence shown here is derived from an EMBL/GenBank/DDBJ whole genome shotgun (WGS) entry which is preliminary data.</text>
</comment>
<keyword evidence="3" id="KW-1185">Reference proteome</keyword>
<reference evidence="2 3" key="1">
    <citation type="submission" date="2023-09" db="EMBL/GenBank/DDBJ databases">
        <authorList>
            <person name="Wang M."/>
        </authorList>
    </citation>
    <scope>NUCLEOTIDE SEQUENCE [LARGE SCALE GENOMIC DNA]</scope>
    <source>
        <strain evidence="2">GT-2023</strain>
        <tissue evidence="2">Liver</tissue>
    </source>
</reference>
<evidence type="ECO:0000313" key="3">
    <source>
        <dbReference type="Proteomes" id="UP001558613"/>
    </source>
</evidence>
<proteinExistence type="predicted"/>
<gene>
    <name evidence="2" type="ORF">QQF64_015339</name>
</gene>
<protein>
    <submittedName>
        <fullName evidence="2">Uncharacterized protein</fullName>
    </submittedName>
</protein>
<feature type="signal peptide" evidence="1">
    <location>
        <begin position="1"/>
        <end position="18"/>
    </location>
</feature>
<keyword evidence="1" id="KW-0732">Signal</keyword>
<dbReference type="EMBL" id="JAYMGO010000002">
    <property type="protein sequence ID" value="KAL1280739.1"/>
    <property type="molecule type" value="Genomic_DNA"/>
</dbReference>
<sequence length="74" mass="8121">MKMCVITAMLFLVLSGQCGILAGKGRDEGKRKGGDDRKELHLEVRWALSVALSRQLVRWHQSLPGVSSGQSAQE</sequence>
<evidence type="ECO:0000256" key="1">
    <source>
        <dbReference type="SAM" id="SignalP"/>
    </source>
</evidence>